<sequence length="66" mass="7315">MKRAIQLNKIKPNFYYKKKTRLLNFAEGSPIHTILHISNHDSSAASTSSVVAIRPISGKINLHGNS</sequence>
<evidence type="ECO:0000313" key="1">
    <source>
        <dbReference type="EMBL" id="MBA9026020.1"/>
    </source>
</evidence>
<gene>
    <name evidence="1" type="ORF">HNP81_001305</name>
</gene>
<protein>
    <submittedName>
        <fullName evidence="1">Uncharacterized protein</fullName>
    </submittedName>
</protein>
<dbReference type="EMBL" id="JACJHX010000003">
    <property type="protein sequence ID" value="MBA9026020.1"/>
    <property type="molecule type" value="Genomic_DNA"/>
</dbReference>
<keyword evidence="2" id="KW-1185">Reference proteome</keyword>
<comment type="caution">
    <text evidence="1">The sequence shown here is derived from an EMBL/GenBank/DDBJ whole genome shotgun (WGS) entry which is preliminary data.</text>
</comment>
<proteinExistence type="predicted"/>
<reference evidence="1 2" key="1">
    <citation type="submission" date="2020-08" db="EMBL/GenBank/DDBJ databases">
        <title>Genomic Encyclopedia of Type Strains, Phase IV (KMG-IV): sequencing the most valuable type-strain genomes for metagenomic binning, comparative biology and taxonomic classification.</title>
        <authorList>
            <person name="Goeker M."/>
        </authorList>
    </citation>
    <scope>NUCLEOTIDE SEQUENCE [LARGE SCALE GENOMIC DNA]</scope>
    <source>
        <strain evidence="1 2">DSM 105481</strain>
    </source>
</reference>
<evidence type="ECO:0000313" key="2">
    <source>
        <dbReference type="Proteomes" id="UP000626697"/>
    </source>
</evidence>
<name>A0ABR6CLV9_9BACI</name>
<dbReference type="Proteomes" id="UP000626697">
    <property type="component" value="Unassembled WGS sequence"/>
</dbReference>
<accession>A0ABR6CLV9</accession>
<organism evidence="1 2">
    <name type="scientific">Peribacillus huizhouensis</name>
    <dbReference type="NCBI Taxonomy" id="1501239"/>
    <lineage>
        <taxon>Bacteria</taxon>
        <taxon>Bacillati</taxon>
        <taxon>Bacillota</taxon>
        <taxon>Bacilli</taxon>
        <taxon>Bacillales</taxon>
        <taxon>Bacillaceae</taxon>
        <taxon>Peribacillus</taxon>
    </lineage>
</organism>